<dbReference type="OrthoDB" id="3648773at2759"/>
<sequence>MRGHCERVLASDHPADSHTIISYDHDVPDHLPGSPLCPVELKHKMKGQGICPLHGRRSEVVAARGRADAKRLGSLATARREPEIVFDSGVAEGDEHQGLGS</sequence>
<dbReference type="STRING" id="1507870.A0A1V8SUD2"/>
<keyword evidence="2" id="KW-1185">Reference proteome</keyword>
<dbReference type="Proteomes" id="UP000192596">
    <property type="component" value="Unassembled WGS sequence"/>
</dbReference>
<reference evidence="2" key="1">
    <citation type="submission" date="2017-03" db="EMBL/GenBank/DDBJ databases">
        <title>Genomes of endolithic fungi from Antarctica.</title>
        <authorList>
            <person name="Coleine C."/>
            <person name="Masonjones S."/>
            <person name="Stajich J.E."/>
        </authorList>
    </citation>
    <scope>NUCLEOTIDE SEQUENCE [LARGE SCALE GENOMIC DNA]</scope>
    <source>
        <strain evidence="2">CCFEE 5527</strain>
    </source>
</reference>
<comment type="caution">
    <text evidence="1">The sequence shown here is derived from an EMBL/GenBank/DDBJ whole genome shotgun (WGS) entry which is preliminary data.</text>
</comment>
<organism evidence="1 2">
    <name type="scientific">Cryoendolithus antarcticus</name>
    <dbReference type="NCBI Taxonomy" id="1507870"/>
    <lineage>
        <taxon>Eukaryota</taxon>
        <taxon>Fungi</taxon>
        <taxon>Dikarya</taxon>
        <taxon>Ascomycota</taxon>
        <taxon>Pezizomycotina</taxon>
        <taxon>Dothideomycetes</taxon>
        <taxon>Dothideomycetidae</taxon>
        <taxon>Cladosporiales</taxon>
        <taxon>Cladosporiaceae</taxon>
        <taxon>Cryoendolithus</taxon>
    </lineage>
</organism>
<name>A0A1V8SUD2_9PEZI</name>
<dbReference type="AlphaFoldDB" id="A0A1V8SUD2"/>
<proteinExistence type="predicted"/>
<protein>
    <submittedName>
        <fullName evidence="1">Uncharacterized protein</fullName>
    </submittedName>
</protein>
<evidence type="ECO:0000313" key="2">
    <source>
        <dbReference type="Proteomes" id="UP000192596"/>
    </source>
</evidence>
<dbReference type="EMBL" id="NAJO01000027">
    <property type="protein sequence ID" value="OQO02679.1"/>
    <property type="molecule type" value="Genomic_DNA"/>
</dbReference>
<evidence type="ECO:0000313" key="1">
    <source>
        <dbReference type="EMBL" id="OQO02679.1"/>
    </source>
</evidence>
<accession>A0A1V8SUD2</accession>
<dbReference type="InParanoid" id="A0A1V8SUD2"/>
<gene>
    <name evidence="1" type="ORF">B0A48_12208</name>
</gene>